<evidence type="ECO:0000313" key="2">
    <source>
        <dbReference type="EMBL" id="GLR87230.1"/>
    </source>
</evidence>
<dbReference type="Pfam" id="PF00378">
    <property type="entry name" value="ECH_1"/>
    <property type="match status" value="1"/>
</dbReference>
<dbReference type="InterPro" id="IPR029045">
    <property type="entry name" value="ClpP/crotonase-like_dom_sf"/>
</dbReference>
<dbReference type="CDD" id="cd06558">
    <property type="entry name" value="crotonase-like"/>
    <property type="match status" value="1"/>
</dbReference>
<evidence type="ECO:0000256" key="1">
    <source>
        <dbReference type="ARBA" id="ARBA00005254"/>
    </source>
</evidence>
<dbReference type="InterPro" id="IPR001753">
    <property type="entry name" value="Enoyl-CoA_hydra/iso"/>
</dbReference>
<dbReference type="RefSeq" id="WP_284267956.1">
    <property type="nucleotide sequence ID" value="NZ_BSOW01000013.1"/>
</dbReference>
<dbReference type="InterPro" id="IPR014748">
    <property type="entry name" value="Enoyl-CoA_hydra_C"/>
</dbReference>
<dbReference type="PANTHER" id="PTHR43802">
    <property type="entry name" value="ENOYL-COA HYDRATASE"/>
    <property type="match status" value="1"/>
</dbReference>
<keyword evidence="3" id="KW-1185">Reference proteome</keyword>
<comment type="similarity">
    <text evidence="1">Belongs to the enoyl-CoA hydratase/isomerase family.</text>
</comment>
<dbReference type="SUPFAM" id="SSF52096">
    <property type="entry name" value="ClpP/crotonase"/>
    <property type="match status" value="1"/>
</dbReference>
<accession>A0ABQ6AYU5</accession>
<dbReference type="Gene3D" id="3.90.226.10">
    <property type="entry name" value="2-enoyl-CoA Hydratase, Chain A, domain 1"/>
    <property type="match status" value="1"/>
</dbReference>
<evidence type="ECO:0000313" key="3">
    <source>
        <dbReference type="Proteomes" id="UP001156905"/>
    </source>
</evidence>
<sequence>MTQGNADTAAAGPDALLKIERADKVLTVGLNRPAKRNALNDGIIHEIGNCFATLPDDIGAVVIHGIGDHFSSGLDLSELTDHDATGGLLHSQMWHRVFDRIQYSRVPVIAALKGAVIGGGLELACAAHIRVAEPSTYFALPEGQRGIFVGGGGSVRLPRLIGVARMMDMMLTGRVYPATEGASYGFAQYLTEEGGSLTKALELAARIASNAPLTNFAVLQALPMIAEANPQAGLLMESLMATVAQSDKEAKRRIREFLEHKTAKVKPKS</sequence>
<dbReference type="EMBL" id="BSOW01000013">
    <property type="protein sequence ID" value="GLR87230.1"/>
    <property type="molecule type" value="Genomic_DNA"/>
</dbReference>
<dbReference type="Gene3D" id="1.10.12.10">
    <property type="entry name" value="Lyase 2-enoyl-coa Hydratase, Chain A, domain 2"/>
    <property type="match status" value="1"/>
</dbReference>
<reference evidence="3" key="1">
    <citation type="journal article" date="2019" name="Int. J. Syst. Evol. Microbiol.">
        <title>The Global Catalogue of Microorganisms (GCM) 10K type strain sequencing project: providing services to taxonomists for standard genome sequencing and annotation.</title>
        <authorList>
            <consortium name="The Broad Institute Genomics Platform"/>
            <consortium name="The Broad Institute Genome Sequencing Center for Infectious Disease"/>
            <person name="Wu L."/>
            <person name="Ma J."/>
        </authorList>
    </citation>
    <scope>NUCLEOTIDE SEQUENCE [LARGE SCALE GENOMIC DNA]</scope>
    <source>
        <strain evidence="3">NBRC 102520</strain>
    </source>
</reference>
<proteinExistence type="inferred from homology"/>
<gene>
    <name evidence="2" type="primary">fad</name>
    <name evidence="2" type="ORF">GCM10007857_39410</name>
</gene>
<dbReference type="Proteomes" id="UP001156905">
    <property type="component" value="Unassembled WGS sequence"/>
</dbReference>
<organism evidence="2 3">
    <name type="scientific">Bradyrhizobium iriomotense</name>
    <dbReference type="NCBI Taxonomy" id="441950"/>
    <lineage>
        <taxon>Bacteria</taxon>
        <taxon>Pseudomonadati</taxon>
        <taxon>Pseudomonadota</taxon>
        <taxon>Alphaproteobacteria</taxon>
        <taxon>Hyphomicrobiales</taxon>
        <taxon>Nitrobacteraceae</taxon>
        <taxon>Bradyrhizobium</taxon>
    </lineage>
</organism>
<name>A0ABQ6AYU5_9BRAD</name>
<protein>
    <submittedName>
        <fullName evidence="2">Enoyl-CoA hydratase</fullName>
    </submittedName>
</protein>
<dbReference type="NCBIfam" id="NF006013">
    <property type="entry name" value="PRK08150.1"/>
    <property type="match status" value="1"/>
</dbReference>
<dbReference type="PANTHER" id="PTHR43802:SF1">
    <property type="entry name" value="IP11341P-RELATED"/>
    <property type="match status" value="1"/>
</dbReference>
<comment type="caution">
    <text evidence="2">The sequence shown here is derived from an EMBL/GenBank/DDBJ whole genome shotgun (WGS) entry which is preliminary data.</text>
</comment>